<gene>
    <name evidence="1" type="ORF">F8R14_00510</name>
</gene>
<protein>
    <submittedName>
        <fullName evidence="1">Uncharacterized protein</fullName>
    </submittedName>
</protein>
<evidence type="ECO:0000313" key="2">
    <source>
        <dbReference type="Proteomes" id="UP000434554"/>
    </source>
</evidence>
<accession>A0A833CCL0</accession>
<evidence type="ECO:0000313" key="1">
    <source>
        <dbReference type="EMBL" id="KAB1479790.1"/>
    </source>
</evidence>
<dbReference type="Proteomes" id="UP000434554">
    <property type="component" value="Unassembled WGS sequence"/>
</dbReference>
<organism evidence="1 2">
    <name type="scientific">Veillonella seminalis</name>
    <dbReference type="NCBI Taxonomy" id="1502943"/>
    <lineage>
        <taxon>Bacteria</taxon>
        <taxon>Bacillati</taxon>
        <taxon>Bacillota</taxon>
        <taxon>Negativicutes</taxon>
        <taxon>Veillonellales</taxon>
        <taxon>Veillonellaceae</taxon>
        <taxon>Veillonella</taxon>
    </lineage>
</organism>
<dbReference type="GeneID" id="83054282"/>
<name>A0A833CCL0_9FIRM</name>
<dbReference type="EMBL" id="WBKH01000001">
    <property type="protein sequence ID" value="KAB1479790.1"/>
    <property type="molecule type" value="Genomic_DNA"/>
</dbReference>
<reference evidence="1 2" key="1">
    <citation type="submission" date="2019-09" db="EMBL/GenBank/DDBJ databases">
        <title>Draft genome sequence of 3 type strains from the CCUG.</title>
        <authorList>
            <person name="Pineiro-Iglesias B."/>
            <person name="Tunovic T."/>
            <person name="Unosson C."/>
            <person name="Inganas E."/>
            <person name="Ohlen M."/>
            <person name="Cardew S."/>
            <person name="Jensie-Markopoulos S."/>
            <person name="Salva-Serra F."/>
            <person name="Jaen-Luchoro D."/>
            <person name="Karlsson R."/>
            <person name="Svensson-Stadler L."/>
            <person name="Chun J."/>
            <person name="Moore E."/>
        </authorList>
    </citation>
    <scope>NUCLEOTIDE SEQUENCE [LARGE SCALE GENOMIC DNA]</scope>
    <source>
        <strain evidence="1 2">CCUG 65427</strain>
    </source>
</reference>
<sequence length="270" mass="30249">MNSPLITAVGSSPFIAEEIAIMCQSILGSDITLKTATSNSINTVSSNTLYVCAGTQSEKLNSIIPANQLFVFDLRPTTPFFFEIAKIPENENIYIFNNLLPYTKQLQEDCTEILSISPDRFIPIAYESMPFETVCQLLQQAKYIIGVDQFVDTNVLLSEQFKPYLNSDVIIIAGSRTPSISSASRFLIGFINYYIEQLQDDQNAESLSIKELNALLSELHQSIDRIVTNQFRPLATPTAKEPVHTDFKPDDILTELKSLQNQLQKLTHSN</sequence>
<dbReference type="AlphaFoldDB" id="A0A833CCL0"/>
<dbReference type="RefSeq" id="WP_006555545.1">
    <property type="nucleotide sequence ID" value="NZ_CALMIE010000142.1"/>
</dbReference>
<proteinExistence type="predicted"/>
<comment type="caution">
    <text evidence="1">The sequence shown here is derived from an EMBL/GenBank/DDBJ whole genome shotgun (WGS) entry which is preliminary data.</text>
</comment>